<sequence>MEWFISVFAFAFTSTVTPGPNNVMIMTSGLNHGVERSLPHLCGICLGFPLMVLLVGLGFGAVFERFEFLHWLIKIVGVLYLLYLAWQIANSAPTSLNGESKPPFSFLQAAAFQWVNPKAWVMATGAVAAYTSISADIWWQVGWIVAAFALVAFPCVGAWLVFGVLLKRWLSKPSQQRLFNWSMALLLVLSILPVVAEMLGLLD</sequence>
<dbReference type="Pfam" id="PF01810">
    <property type="entry name" value="LysE"/>
    <property type="match status" value="1"/>
</dbReference>
<keyword evidence="5 6" id="KW-0472">Membrane</keyword>
<comment type="subcellular location">
    <subcellularLocation>
        <location evidence="1">Cell membrane</location>
        <topology evidence="1">Multi-pass membrane protein</topology>
    </subcellularLocation>
</comment>
<proteinExistence type="predicted"/>
<comment type="caution">
    <text evidence="7">The sequence shown here is derived from an EMBL/GenBank/DDBJ whole genome shotgun (WGS) entry which is preliminary data.</text>
</comment>
<gene>
    <name evidence="7" type="ORF">GCM10007895_04150</name>
</gene>
<protein>
    <submittedName>
        <fullName evidence="7">Lysine transporter LysE</fullName>
    </submittedName>
</protein>
<dbReference type="AlphaFoldDB" id="A0AA37VT15"/>
<keyword evidence="4 6" id="KW-1133">Transmembrane helix</keyword>
<dbReference type="GO" id="GO:0033228">
    <property type="term" value="P:cysteine export across plasma membrane"/>
    <property type="evidence" value="ECO:0007669"/>
    <property type="project" value="TreeGrafter"/>
</dbReference>
<evidence type="ECO:0000256" key="6">
    <source>
        <dbReference type="SAM" id="Phobius"/>
    </source>
</evidence>
<dbReference type="PANTHER" id="PTHR30086">
    <property type="entry name" value="ARGININE EXPORTER PROTEIN ARGO"/>
    <property type="match status" value="1"/>
</dbReference>
<evidence type="ECO:0000256" key="4">
    <source>
        <dbReference type="ARBA" id="ARBA00022989"/>
    </source>
</evidence>
<dbReference type="EMBL" id="BSNC01000001">
    <property type="protein sequence ID" value="GLP95109.1"/>
    <property type="molecule type" value="Genomic_DNA"/>
</dbReference>
<feature type="transmembrane region" description="Helical" evidence="6">
    <location>
        <begin position="178"/>
        <end position="202"/>
    </location>
</feature>
<evidence type="ECO:0000256" key="2">
    <source>
        <dbReference type="ARBA" id="ARBA00022475"/>
    </source>
</evidence>
<name>A0AA37VT15_9GAMM</name>
<evidence type="ECO:0000313" key="7">
    <source>
        <dbReference type="EMBL" id="GLP95109.1"/>
    </source>
</evidence>
<dbReference type="GO" id="GO:0015171">
    <property type="term" value="F:amino acid transmembrane transporter activity"/>
    <property type="evidence" value="ECO:0007669"/>
    <property type="project" value="TreeGrafter"/>
</dbReference>
<dbReference type="PANTHER" id="PTHR30086:SF20">
    <property type="entry name" value="ARGININE EXPORTER PROTEIN ARGO-RELATED"/>
    <property type="match status" value="1"/>
</dbReference>
<accession>A0AA37VT15</accession>
<dbReference type="GO" id="GO:0005886">
    <property type="term" value="C:plasma membrane"/>
    <property type="evidence" value="ECO:0007669"/>
    <property type="project" value="UniProtKB-SubCell"/>
</dbReference>
<evidence type="ECO:0000256" key="5">
    <source>
        <dbReference type="ARBA" id="ARBA00023136"/>
    </source>
</evidence>
<reference evidence="7" key="1">
    <citation type="journal article" date="2014" name="Int. J. Syst. Evol. Microbiol.">
        <title>Complete genome sequence of Corynebacterium casei LMG S-19264T (=DSM 44701T), isolated from a smear-ripened cheese.</title>
        <authorList>
            <consortium name="US DOE Joint Genome Institute (JGI-PGF)"/>
            <person name="Walter F."/>
            <person name="Albersmeier A."/>
            <person name="Kalinowski J."/>
            <person name="Ruckert C."/>
        </authorList>
    </citation>
    <scope>NUCLEOTIDE SEQUENCE</scope>
    <source>
        <strain evidence="7">NBRC 101628</strain>
    </source>
</reference>
<feature type="transmembrane region" description="Helical" evidence="6">
    <location>
        <begin position="71"/>
        <end position="89"/>
    </location>
</feature>
<keyword evidence="3 6" id="KW-0812">Transmembrane</keyword>
<dbReference type="Proteomes" id="UP001161422">
    <property type="component" value="Unassembled WGS sequence"/>
</dbReference>
<dbReference type="RefSeq" id="WP_141237378.1">
    <property type="nucleotide sequence ID" value="NZ_BSNC01000001.1"/>
</dbReference>
<evidence type="ECO:0000256" key="3">
    <source>
        <dbReference type="ARBA" id="ARBA00022692"/>
    </source>
</evidence>
<dbReference type="InterPro" id="IPR001123">
    <property type="entry name" value="LeuE-type"/>
</dbReference>
<organism evidence="7 8">
    <name type="scientific">Paraferrimonas sedimenticola</name>
    <dbReference type="NCBI Taxonomy" id="375674"/>
    <lineage>
        <taxon>Bacteria</taxon>
        <taxon>Pseudomonadati</taxon>
        <taxon>Pseudomonadota</taxon>
        <taxon>Gammaproteobacteria</taxon>
        <taxon>Alteromonadales</taxon>
        <taxon>Ferrimonadaceae</taxon>
        <taxon>Paraferrimonas</taxon>
    </lineage>
</organism>
<keyword evidence="8" id="KW-1185">Reference proteome</keyword>
<reference evidence="7" key="2">
    <citation type="submission" date="2023-01" db="EMBL/GenBank/DDBJ databases">
        <title>Draft genome sequence of Paraferrimonas sedimenticola strain NBRC 101628.</title>
        <authorList>
            <person name="Sun Q."/>
            <person name="Mori K."/>
        </authorList>
    </citation>
    <scope>NUCLEOTIDE SEQUENCE</scope>
    <source>
        <strain evidence="7">NBRC 101628</strain>
    </source>
</reference>
<evidence type="ECO:0000256" key="1">
    <source>
        <dbReference type="ARBA" id="ARBA00004651"/>
    </source>
</evidence>
<evidence type="ECO:0000313" key="8">
    <source>
        <dbReference type="Proteomes" id="UP001161422"/>
    </source>
</evidence>
<keyword evidence="2" id="KW-1003">Cell membrane</keyword>
<feature type="transmembrane region" description="Helical" evidence="6">
    <location>
        <begin position="37"/>
        <end position="59"/>
    </location>
</feature>
<feature type="transmembrane region" description="Helical" evidence="6">
    <location>
        <begin position="141"/>
        <end position="166"/>
    </location>
</feature>